<dbReference type="Proteomes" id="UP000298138">
    <property type="component" value="Unassembled WGS sequence"/>
</dbReference>
<dbReference type="InParanoid" id="A0A4S2MKZ6"/>
<feature type="compositionally biased region" description="Pro residues" evidence="1">
    <location>
        <begin position="33"/>
        <end position="42"/>
    </location>
</feature>
<feature type="region of interest" description="Disordered" evidence="1">
    <location>
        <begin position="1"/>
        <end position="50"/>
    </location>
</feature>
<name>A0A4S2MKZ6_9PEZI</name>
<proteinExistence type="predicted"/>
<dbReference type="EMBL" id="ML220150">
    <property type="protein sequence ID" value="TGZ77642.1"/>
    <property type="molecule type" value="Genomic_DNA"/>
</dbReference>
<evidence type="ECO:0000256" key="1">
    <source>
        <dbReference type="SAM" id="MobiDB-lite"/>
    </source>
</evidence>
<organism evidence="2 3">
    <name type="scientific">Ascodesmis nigricans</name>
    <dbReference type="NCBI Taxonomy" id="341454"/>
    <lineage>
        <taxon>Eukaryota</taxon>
        <taxon>Fungi</taxon>
        <taxon>Dikarya</taxon>
        <taxon>Ascomycota</taxon>
        <taxon>Pezizomycotina</taxon>
        <taxon>Pezizomycetes</taxon>
        <taxon>Pezizales</taxon>
        <taxon>Ascodesmidaceae</taxon>
        <taxon>Ascodesmis</taxon>
    </lineage>
</organism>
<dbReference type="AlphaFoldDB" id="A0A4S2MKZ6"/>
<gene>
    <name evidence="2" type="ORF">EX30DRAFT_179756</name>
</gene>
<keyword evidence="3" id="KW-1185">Reference proteome</keyword>
<sequence length="64" mass="6763">MNPPPPCTPSRILPTESGTRNINHSDPHQSPLPSLPPSPSPSPSGLEQPQKQCANLFDHVCAGV</sequence>
<protein>
    <submittedName>
        <fullName evidence="2">Uncharacterized protein</fullName>
    </submittedName>
</protein>
<reference evidence="2 3" key="1">
    <citation type="submission" date="2019-04" db="EMBL/GenBank/DDBJ databases">
        <title>Comparative genomics and transcriptomics to analyze fruiting body development in filamentous ascomycetes.</title>
        <authorList>
            <consortium name="DOE Joint Genome Institute"/>
            <person name="Lutkenhaus R."/>
            <person name="Traeger S."/>
            <person name="Breuer J."/>
            <person name="Kuo A."/>
            <person name="Lipzen A."/>
            <person name="Pangilinan J."/>
            <person name="Dilworth D."/>
            <person name="Sandor L."/>
            <person name="Poggeler S."/>
            <person name="Barry K."/>
            <person name="Grigoriev I.V."/>
            <person name="Nowrousian M."/>
        </authorList>
    </citation>
    <scope>NUCLEOTIDE SEQUENCE [LARGE SCALE GENOMIC DNA]</scope>
    <source>
        <strain evidence="2 3">CBS 389.68</strain>
    </source>
</reference>
<accession>A0A4S2MKZ6</accession>
<evidence type="ECO:0000313" key="2">
    <source>
        <dbReference type="EMBL" id="TGZ77642.1"/>
    </source>
</evidence>
<evidence type="ECO:0000313" key="3">
    <source>
        <dbReference type="Proteomes" id="UP000298138"/>
    </source>
</evidence>